<feature type="region of interest" description="Disordered" evidence="2">
    <location>
        <begin position="182"/>
        <end position="217"/>
    </location>
</feature>
<reference evidence="4" key="1">
    <citation type="journal article" date="2017" name="bioRxiv">
        <title>Conservation of a gene cluster reveals novel cercosporin biosynthetic mechanisms and extends production to the genus Colletotrichum.</title>
        <authorList>
            <person name="de Jonge R."/>
            <person name="Ebert M.K."/>
            <person name="Huitt-Roehl C.R."/>
            <person name="Pal P."/>
            <person name="Suttle J.C."/>
            <person name="Spanner R.E."/>
            <person name="Neubauer J.D."/>
            <person name="Jurick W.M.II."/>
            <person name="Stott K.A."/>
            <person name="Secor G.A."/>
            <person name="Thomma B.P.H.J."/>
            <person name="Van de Peer Y."/>
            <person name="Townsend C.A."/>
            <person name="Bolton M.D."/>
        </authorList>
    </citation>
    <scope>NUCLEOTIDE SEQUENCE [LARGE SCALE GENOMIC DNA]</scope>
    <source>
        <strain evidence="4">CBS538.71</strain>
    </source>
</reference>
<evidence type="ECO:0000313" key="4">
    <source>
        <dbReference type="Proteomes" id="UP000237631"/>
    </source>
</evidence>
<keyword evidence="1" id="KW-0175">Coiled coil</keyword>
<dbReference type="Proteomes" id="UP000237631">
    <property type="component" value="Unassembled WGS sequence"/>
</dbReference>
<feature type="coiled-coil region" evidence="1">
    <location>
        <begin position="227"/>
        <end position="331"/>
    </location>
</feature>
<feature type="compositionally biased region" description="Polar residues" evidence="2">
    <location>
        <begin position="207"/>
        <end position="217"/>
    </location>
</feature>
<evidence type="ECO:0000256" key="2">
    <source>
        <dbReference type="SAM" id="MobiDB-lite"/>
    </source>
</evidence>
<evidence type="ECO:0000313" key="3">
    <source>
        <dbReference type="EMBL" id="PPJ50176.1"/>
    </source>
</evidence>
<evidence type="ECO:0000256" key="1">
    <source>
        <dbReference type="SAM" id="Coils"/>
    </source>
</evidence>
<name>A0A2S6BRT3_9PEZI</name>
<protein>
    <submittedName>
        <fullName evidence="3">Uncharacterized protein</fullName>
    </submittedName>
</protein>
<dbReference type="EMBL" id="PNEN01001791">
    <property type="protein sequence ID" value="PPJ50176.1"/>
    <property type="molecule type" value="Genomic_DNA"/>
</dbReference>
<gene>
    <name evidence="3" type="ORF">CBER1_05226</name>
</gene>
<organism evidence="3 4">
    <name type="scientific">Cercospora berteroae</name>
    <dbReference type="NCBI Taxonomy" id="357750"/>
    <lineage>
        <taxon>Eukaryota</taxon>
        <taxon>Fungi</taxon>
        <taxon>Dikarya</taxon>
        <taxon>Ascomycota</taxon>
        <taxon>Pezizomycotina</taxon>
        <taxon>Dothideomycetes</taxon>
        <taxon>Dothideomycetidae</taxon>
        <taxon>Mycosphaerellales</taxon>
        <taxon>Mycosphaerellaceae</taxon>
        <taxon>Cercospora</taxon>
    </lineage>
</organism>
<proteinExistence type="predicted"/>
<accession>A0A2S6BRT3</accession>
<comment type="caution">
    <text evidence="3">The sequence shown here is derived from an EMBL/GenBank/DDBJ whole genome shotgun (WGS) entry which is preliminary data.</text>
</comment>
<feature type="compositionally biased region" description="Basic and acidic residues" evidence="2">
    <location>
        <begin position="182"/>
        <end position="206"/>
    </location>
</feature>
<dbReference type="AlphaFoldDB" id="A0A2S6BRT3"/>
<keyword evidence="4" id="KW-1185">Reference proteome</keyword>
<sequence>MTSCQEEVADNIKKLDQIPIDMTKAEKFRNLRKSAFALINSATAYAAPGEPQIVGTVPQDALLRPREGISLADIRHYMQDETETDTWTMTEVFSKLRLQRHDLDWLRSKGDSDTAYKELAGERQRQIQSLQKKIEDADEAMRDTAKQIDGYRGRHITNEVHESKMQELQKEHDGALKELESRLQAQHSKDKSDLATQQSEKEKRLSDTFQTEKTSLQDTIPQYEKQLVDAETARQVATSEVDRLTEQLTDNQKAVEQRNQELADKRNELGILQSDHERLTSKHDSLVKDHDQVKSVSADIEHTNDERARELAEEREKVEQLIEKHRQLTNNHSILVGDHGQTQSALTETREKSRVFLDLIYQTLGGEDHLVSRDDFYENVQASVKPPPTTDDDNDTENDGITLHNERMTNWDVALYGQGELADCNVAGDLPIRLWLQACAAVRFEKIQRIAEAMIDAARCHDIDFMERAVDYVMYAARALVYRAKTYDSETMDNDFESLAMAALQCIAALLREPGKLCLKEVPKMCAILQKLIDPVMNKNVLLTALRTWVWRICYEPSTTTSLLDELMNVPWTETAPRVLEPPRLQDADRRLIIASEKGPVLVEDGQMCLIYSYNRNDISRRFDPVHLLEIFELHRPLRFQGNDELVRPLQMPYSQFSQTWLQRWMTEQPRQPTRRNFNVTTTISATLAQRFRLPQPPPATSHGN</sequence>